<name>A0A6N2N3A2_SALVM</name>
<reference evidence="1" key="1">
    <citation type="submission" date="2019-03" db="EMBL/GenBank/DDBJ databases">
        <authorList>
            <person name="Mank J."/>
            <person name="Almeida P."/>
        </authorList>
    </citation>
    <scope>NUCLEOTIDE SEQUENCE</scope>
    <source>
        <strain evidence="1">78183</strain>
    </source>
</reference>
<sequence>MYTGRILPEEDPTGGKIKWEQGKLNVAPNKVQGSCIGPHDARFVYVCIRIGLSGTTQASVVDKTIGKFGFQCGN</sequence>
<evidence type="ECO:0000313" key="1">
    <source>
        <dbReference type="EMBL" id="VFU60166.1"/>
    </source>
</evidence>
<dbReference type="EMBL" id="CAADRP010002048">
    <property type="protein sequence ID" value="VFU60166.1"/>
    <property type="molecule type" value="Genomic_DNA"/>
</dbReference>
<protein>
    <submittedName>
        <fullName evidence="1">Uncharacterized protein</fullName>
    </submittedName>
</protein>
<proteinExistence type="predicted"/>
<gene>
    <name evidence="1" type="ORF">SVIM_LOCUS445648</name>
</gene>
<accession>A0A6N2N3A2</accession>
<dbReference type="AlphaFoldDB" id="A0A6N2N3A2"/>
<organism evidence="1">
    <name type="scientific">Salix viminalis</name>
    <name type="common">Common osier</name>
    <name type="synonym">Basket willow</name>
    <dbReference type="NCBI Taxonomy" id="40686"/>
    <lineage>
        <taxon>Eukaryota</taxon>
        <taxon>Viridiplantae</taxon>
        <taxon>Streptophyta</taxon>
        <taxon>Embryophyta</taxon>
        <taxon>Tracheophyta</taxon>
        <taxon>Spermatophyta</taxon>
        <taxon>Magnoliopsida</taxon>
        <taxon>eudicotyledons</taxon>
        <taxon>Gunneridae</taxon>
        <taxon>Pentapetalae</taxon>
        <taxon>rosids</taxon>
        <taxon>fabids</taxon>
        <taxon>Malpighiales</taxon>
        <taxon>Salicaceae</taxon>
        <taxon>Saliceae</taxon>
        <taxon>Salix</taxon>
    </lineage>
</organism>